<organism evidence="2 3">
    <name type="scientific">Paspalum notatum var. saurae</name>
    <dbReference type="NCBI Taxonomy" id="547442"/>
    <lineage>
        <taxon>Eukaryota</taxon>
        <taxon>Viridiplantae</taxon>
        <taxon>Streptophyta</taxon>
        <taxon>Embryophyta</taxon>
        <taxon>Tracheophyta</taxon>
        <taxon>Spermatophyta</taxon>
        <taxon>Magnoliopsida</taxon>
        <taxon>Liliopsida</taxon>
        <taxon>Poales</taxon>
        <taxon>Poaceae</taxon>
        <taxon>PACMAD clade</taxon>
        <taxon>Panicoideae</taxon>
        <taxon>Andropogonodae</taxon>
        <taxon>Paspaleae</taxon>
        <taxon>Paspalinae</taxon>
        <taxon>Paspalum</taxon>
    </lineage>
</organism>
<dbReference type="AlphaFoldDB" id="A0AAQ3WUL4"/>
<reference evidence="2 3" key="1">
    <citation type="submission" date="2024-02" db="EMBL/GenBank/DDBJ databases">
        <title>High-quality chromosome-scale genome assembly of Pensacola bahiagrass (Paspalum notatum Flugge var. saurae).</title>
        <authorList>
            <person name="Vega J.M."/>
            <person name="Podio M."/>
            <person name="Orjuela J."/>
            <person name="Siena L.A."/>
            <person name="Pessino S.C."/>
            <person name="Combes M.C."/>
            <person name="Mariac C."/>
            <person name="Albertini E."/>
            <person name="Pupilli F."/>
            <person name="Ortiz J.P.A."/>
            <person name="Leblanc O."/>
        </authorList>
    </citation>
    <scope>NUCLEOTIDE SEQUENCE [LARGE SCALE GENOMIC DNA]</scope>
    <source>
        <strain evidence="2">R1</strain>
        <tissue evidence="2">Leaf</tissue>
    </source>
</reference>
<evidence type="ECO:0000313" key="3">
    <source>
        <dbReference type="Proteomes" id="UP001341281"/>
    </source>
</evidence>
<evidence type="ECO:0000256" key="1">
    <source>
        <dbReference type="SAM" id="Phobius"/>
    </source>
</evidence>
<feature type="transmembrane region" description="Helical" evidence="1">
    <location>
        <begin position="38"/>
        <end position="58"/>
    </location>
</feature>
<protein>
    <submittedName>
        <fullName evidence="2">Uncharacterized protein</fullName>
    </submittedName>
</protein>
<proteinExistence type="predicted"/>
<keyword evidence="3" id="KW-1185">Reference proteome</keyword>
<evidence type="ECO:0000313" key="2">
    <source>
        <dbReference type="EMBL" id="WVZ73761.1"/>
    </source>
</evidence>
<gene>
    <name evidence="2" type="ORF">U9M48_022037</name>
</gene>
<name>A0AAQ3WUL4_PASNO</name>
<keyword evidence="1" id="KW-0812">Transmembrane</keyword>
<sequence>MAMCICNSALITITLRYCTVQKTATPARRKAMGSATGFGIGALYMQHPLLAAACIFFMCGPWS</sequence>
<keyword evidence="1" id="KW-0472">Membrane</keyword>
<dbReference type="EMBL" id="CP144749">
    <property type="protein sequence ID" value="WVZ73761.1"/>
    <property type="molecule type" value="Genomic_DNA"/>
</dbReference>
<keyword evidence="1" id="KW-1133">Transmembrane helix</keyword>
<dbReference type="Proteomes" id="UP001341281">
    <property type="component" value="Chromosome 05"/>
</dbReference>
<accession>A0AAQ3WUL4</accession>